<evidence type="ECO:0000256" key="5">
    <source>
        <dbReference type="ARBA" id="ARBA00023136"/>
    </source>
</evidence>
<dbReference type="InterPro" id="IPR011701">
    <property type="entry name" value="MFS"/>
</dbReference>
<feature type="transmembrane region" description="Helical" evidence="6">
    <location>
        <begin position="282"/>
        <end position="302"/>
    </location>
</feature>
<keyword evidence="5 6" id="KW-0472">Membrane</keyword>
<keyword evidence="2" id="KW-1003">Cell membrane</keyword>
<sequence length="398" mass="40100">MSLADSLTDHGGRKAGWSAILIIAGAGTVSAFQVGKVPMALSTIQDDLGLSLALASWLISAFAVVGAGFGTPIGLAVDRVGARRMVVGGLLLQALGSGLGGMAGGTGPLILSRVVEGLGFVSVLVAAPTIIFATVSAELRDRAIAVWATVMPVGMTAVMLSAPLFAYLEWRGFWMLNAAILLAYGLIFAASIPARKAHGHDQNITEQLTRVVAAPGPWALAALFAAFSAAFFAIFGFLPTLLAEQFGLSQNLASAVAAISVAASGLGNLVSGVLLSAGRRPAHILTAGFLAMTVFGFGVLAAGLTWPFVAGFAVLFSFMAGLIPVVLMGCVPKLAPRPDLVGATMGFAIQGNNVGMLAGPATAGGLAAGFGWGSVAIAVAAVSIAAIALAWTILTDKA</sequence>
<dbReference type="GO" id="GO:0005886">
    <property type="term" value="C:plasma membrane"/>
    <property type="evidence" value="ECO:0007669"/>
    <property type="project" value="UniProtKB-SubCell"/>
</dbReference>
<evidence type="ECO:0000313" key="8">
    <source>
        <dbReference type="EMBL" id="RMC37991.1"/>
    </source>
</evidence>
<dbReference type="InterPro" id="IPR050189">
    <property type="entry name" value="MFS_Efflux_Transporters"/>
</dbReference>
<feature type="transmembrane region" description="Helical" evidence="6">
    <location>
        <begin position="340"/>
        <end position="358"/>
    </location>
</feature>
<dbReference type="InterPro" id="IPR020846">
    <property type="entry name" value="MFS_dom"/>
</dbReference>
<organism evidence="8 9">
    <name type="scientific">Paracoccus alkanivorans</name>
    <dbReference type="NCBI Taxonomy" id="2116655"/>
    <lineage>
        <taxon>Bacteria</taxon>
        <taxon>Pseudomonadati</taxon>
        <taxon>Pseudomonadota</taxon>
        <taxon>Alphaproteobacteria</taxon>
        <taxon>Rhodobacterales</taxon>
        <taxon>Paracoccaceae</taxon>
        <taxon>Paracoccus</taxon>
    </lineage>
</organism>
<feature type="transmembrane region" description="Helical" evidence="6">
    <location>
        <begin position="54"/>
        <end position="77"/>
    </location>
</feature>
<feature type="transmembrane region" description="Helical" evidence="6">
    <location>
        <begin position="144"/>
        <end position="168"/>
    </location>
</feature>
<evidence type="ECO:0000256" key="1">
    <source>
        <dbReference type="ARBA" id="ARBA00004651"/>
    </source>
</evidence>
<gene>
    <name evidence="8" type="ORF">C9E81_04570</name>
</gene>
<keyword evidence="3 6" id="KW-0812">Transmembrane</keyword>
<evidence type="ECO:0000259" key="7">
    <source>
        <dbReference type="PROSITE" id="PS50850"/>
    </source>
</evidence>
<dbReference type="PANTHER" id="PTHR43124">
    <property type="entry name" value="PURINE EFFLUX PUMP PBUE"/>
    <property type="match status" value="1"/>
</dbReference>
<feature type="transmembrane region" description="Helical" evidence="6">
    <location>
        <begin position="89"/>
        <end position="111"/>
    </location>
</feature>
<dbReference type="OrthoDB" id="7841035at2"/>
<feature type="transmembrane region" description="Helical" evidence="6">
    <location>
        <begin position="15"/>
        <end position="34"/>
    </location>
</feature>
<dbReference type="Proteomes" id="UP000273516">
    <property type="component" value="Unassembled WGS sequence"/>
</dbReference>
<dbReference type="Gene3D" id="1.20.1250.20">
    <property type="entry name" value="MFS general substrate transporter like domains"/>
    <property type="match status" value="1"/>
</dbReference>
<dbReference type="GO" id="GO:0022857">
    <property type="term" value="F:transmembrane transporter activity"/>
    <property type="evidence" value="ECO:0007669"/>
    <property type="project" value="InterPro"/>
</dbReference>
<evidence type="ECO:0000313" key="9">
    <source>
        <dbReference type="Proteomes" id="UP000273516"/>
    </source>
</evidence>
<dbReference type="Pfam" id="PF07690">
    <property type="entry name" value="MFS_1"/>
    <property type="match status" value="1"/>
</dbReference>
<dbReference type="SUPFAM" id="SSF103473">
    <property type="entry name" value="MFS general substrate transporter"/>
    <property type="match status" value="1"/>
</dbReference>
<dbReference type="CDD" id="cd06174">
    <property type="entry name" value="MFS"/>
    <property type="match status" value="1"/>
</dbReference>
<keyword evidence="9" id="KW-1185">Reference proteome</keyword>
<comment type="caution">
    <text evidence="8">The sequence shown here is derived from an EMBL/GenBank/DDBJ whole genome shotgun (WGS) entry which is preliminary data.</text>
</comment>
<evidence type="ECO:0000256" key="3">
    <source>
        <dbReference type="ARBA" id="ARBA00022692"/>
    </source>
</evidence>
<feature type="transmembrane region" description="Helical" evidence="6">
    <location>
        <begin position="308"/>
        <end position="328"/>
    </location>
</feature>
<feature type="transmembrane region" description="Helical" evidence="6">
    <location>
        <begin position="117"/>
        <end position="137"/>
    </location>
</feature>
<dbReference type="EMBL" id="QOKZ01000001">
    <property type="protein sequence ID" value="RMC37991.1"/>
    <property type="molecule type" value="Genomic_DNA"/>
</dbReference>
<name>A0A3M0MK60_9RHOB</name>
<dbReference type="RefSeq" id="WP_122111075.1">
    <property type="nucleotide sequence ID" value="NZ_QOKZ01000001.1"/>
</dbReference>
<feature type="transmembrane region" description="Helical" evidence="6">
    <location>
        <begin position="174"/>
        <end position="194"/>
    </location>
</feature>
<feature type="transmembrane region" description="Helical" evidence="6">
    <location>
        <begin position="252"/>
        <end position="275"/>
    </location>
</feature>
<proteinExistence type="predicted"/>
<dbReference type="InterPro" id="IPR036259">
    <property type="entry name" value="MFS_trans_sf"/>
</dbReference>
<evidence type="ECO:0000256" key="2">
    <source>
        <dbReference type="ARBA" id="ARBA00022475"/>
    </source>
</evidence>
<dbReference type="PANTHER" id="PTHR43124:SF3">
    <property type="entry name" value="CHLORAMPHENICOL EFFLUX PUMP RV0191"/>
    <property type="match status" value="1"/>
</dbReference>
<feature type="transmembrane region" description="Helical" evidence="6">
    <location>
        <begin position="370"/>
        <end position="394"/>
    </location>
</feature>
<protein>
    <submittedName>
        <fullName evidence="8">MFS transporter</fullName>
    </submittedName>
</protein>
<feature type="transmembrane region" description="Helical" evidence="6">
    <location>
        <begin position="215"/>
        <end position="240"/>
    </location>
</feature>
<reference evidence="8 9" key="1">
    <citation type="submission" date="2018-07" db="EMBL/GenBank/DDBJ databases">
        <authorList>
            <person name="Zhang Y."/>
            <person name="Wang L."/>
            <person name="Ma S."/>
        </authorList>
    </citation>
    <scope>NUCLEOTIDE SEQUENCE [LARGE SCALE GENOMIC DNA]</scope>
    <source>
        <strain evidence="8 9">4-2</strain>
    </source>
</reference>
<dbReference type="AlphaFoldDB" id="A0A3M0MK60"/>
<accession>A0A3M0MK60</accession>
<dbReference type="PROSITE" id="PS50850">
    <property type="entry name" value="MFS"/>
    <property type="match status" value="1"/>
</dbReference>
<evidence type="ECO:0000256" key="4">
    <source>
        <dbReference type="ARBA" id="ARBA00022989"/>
    </source>
</evidence>
<comment type="subcellular location">
    <subcellularLocation>
        <location evidence="1">Cell membrane</location>
        <topology evidence="1">Multi-pass membrane protein</topology>
    </subcellularLocation>
</comment>
<keyword evidence="4 6" id="KW-1133">Transmembrane helix</keyword>
<feature type="domain" description="Major facilitator superfamily (MFS) profile" evidence="7">
    <location>
        <begin position="19"/>
        <end position="398"/>
    </location>
</feature>
<evidence type="ECO:0000256" key="6">
    <source>
        <dbReference type="SAM" id="Phobius"/>
    </source>
</evidence>